<dbReference type="EMBL" id="JAUFQU010000001">
    <property type="protein sequence ID" value="MDN3705648.1"/>
    <property type="molecule type" value="Genomic_DNA"/>
</dbReference>
<dbReference type="InterPro" id="IPR050624">
    <property type="entry name" value="HTH-type_Tx_Regulator"/>
</dbReference>
<evidence type="ECO:0000256" key="2">
    <source>
        <dbReference type="PROSITE-ProRule" id="PRU00335"/>
    </source>
</evidence>
<gene>
    <name evidence="4" type="ORF">QW060_00695</name>
</gene>
<name>A0ABT8CM97_9FLAO</name>
<evidence type="ECO:0000313" key="4">
    <source>
        <dbReference type="EMBL" id="MDN3705648.1"/>
    </source>
</evidence>
<dbReference type="RefSeq" id="WP_290361809.1">
    <property type="nucleotide sequence ID" value="NZ_JAUFQU010000001.1"/>
</dbReference>
<organism evidence="4 5">
    <name type="scientific">Paenimyroides ceti</name>
    <dbReference type="NCBI Taxonomy" id="395087"/>
    <lineage>
        <taxon>Bacteria</taxon>
        <taxon>Pseudomonadati</taxon>
        <taxon>Bacteroidota</taxon>
        <taxon>Flavobacteriia</taxon>
        <taxon>Flavobacteriales</taxon>
        <taxon>Flavobacteriaceae</taxon>
        <taxon>Paenimyroides</taxon>
    </lineage>
</organism>
<dbReference type="PANTHER" id="PTHR43479">
    <property type="entry name" value="ACREF/ENVCD OPERON REPRESSOR-RELATED"/>
    <property type="match status" value="1"/>
</dbReference>
<dbReference type="SUPFAM" id="SSF46689">
    <property type="entry name" value="Homeodomain-like"/>
    <property type="match status" value="1"/>
</dbReference>
<sequence>MYYQIIIQLSMNEKQIEILEAAEVLFSTKGFDGTSVRDIAKAANVNVAMISYYFGSKDKLLETLFEDRISGFKMKTDAIYNKNISSFERLEILIDTYIKAMNTNAGLYQILAVEGTIKKRLLISPAFTDLKKFNLEVIGNVINKGIEEGVFNKNSNPILIHATMMGTFMNFQMNRSFLQHVLEFHTEEEYLSYIENELTDHIHKTIKALLTYEE</sequence>
<dbReference type="InterPro" id="IPR009057">
    <property type="entry name" value="Homeodomain-like_sf"/>
</dbReference>
<keyword evidence="5" id="KW-1185">Reference proteome</keyword>
<protein>
    <submittedName>
        <fullName evidence="4">TetR family transcriptional regulator</fullName>
    </submittedName>
</protein>
<feature type="domain" description="HTH tetR-type" evidence="3">
    <location>
        <begin position="12"/>
        <end position="72"/>
    </location>
</feature>
<dbReference type="Gene3D" id="1.10.357.10">
    <property type="entry name" value="Tetracycline Repressor, domain 2"/>
    <property type="match status" value="1"/>
</dbReference>
<comment type="caution">
    <text evidence="4">The sequence shown here is derived from an EMBL/GenBank/DDBJ whole genome shotgun (WGS) entry which is preliminary data.</text>
</comment>
<dbReference type="Proteomes" id="UP001242368">
    <property type="component" value="Unassembled WGS sequence"/>
</dbReference>
<dbReference type="InterPro" id="IPR036271">
    <property type="entry name" value="Tet_transcr_reg_TetR-rel_C_sf"/>
</dbReference>
<keyword evidence="1 2" id="KW-0238">DNA-binding</keyword>
<accession>A0ABT8CM97</accession>
<reference evidence="5" key="1">
    <citation type="journal article" date="2019" name="Int. J. Syst. Evol. Microbiol.">
        <title>The Global Catalogue of Microorganisms (GCM) 10K type strain sequencing project: providing services to taxonomists for standard genome sequencing and annotation.</title>
        <authorList>
            <consortium name="The Broad Institute Genomics Platform"/>
            <consortium name="The Broad Institute Genome Sequencing Center for Infectious Disease"/>
            <person name="Wu L."/>
            <person name="Ma J."/>
        </authorList>
    </citation>
    <scope>NUCLEOTIDE SEQUENCE [LARGE SCALE GENOMIC DNA]</scope>
    <source>
        <strain evidence="5">CECT 7184</strain>
    </source>
</reference>
<dbReference type="InterPro" id="IPR001647">
    <property type="entry name" value="HTH_TetR"/>
</dbReference>
<dbReference type="PROSITE" id="PS01081">
    <property type="entry name" value="HTH_TETR_1"/>
    <property type="match status" value="1"/>
</dbReference>
<dbReference type="PRINTS" id="PR00455">
    <property type="entry name" value="HTHTETR"/>
</dbReference>
<evidence type="ECO:0000313" key="5">
    <source>
        <dbReference type="Proteomes" id="UP001242368"/>
    </source>
</evidence>
<dbReference type="InterPro" id="IPR023772">
    <property type="entry name" value="DNA-bd_HTH_TetR-type_CS"/>
</dbReference>
<dbReference type="Pfam" id="PF00440">
    <property type="entry name" value="TetR_N"/>
    <property type="match status" value="1"/>
</dbReference>
<proteinExistence type="predicted"/>
<evidence type="ECO:0000259" key="3">
    <source>
        <dbReference type="PROSITE" id="PS50977"/>
    </source>
</evidence>
<dbReference type="SUPFAM" id="SSF48498">
    <property type="entry name" value="Tetracyclin repressor-like, C-terminal domain"/>
    <property type="match status" value="1"/>
</dbReference>
<feature type="DNA-binding region" description="H-T-H motif" evidence="2">
    <location>
        <begin position="35"/>
        <end position="54"/>
    </location>
</feature>
<dbReference type="PANTHER" id="PTHR43479:SF11">
    <property type="entry name" value="ACREF_ENVCD OPERON REPRESSOR-RELATED"/>
    <property type="match status" value="1"/>
</dbReference>
<evidence type="ECO:0000256" key="1">
    <source>
        <dbReference type="ARBA" id="ARBA00023125"/>
    </source>
</evidence>
<dbReference type="PROSITE" id="PS50977">
    <property type="entry name" value="HTH_TETR_2"/>
    <property type="match status" value="1"/>
</dbReference>